<gene>
    <name evidence="2" type="ORF">AVDCRST_MAG96-2514</name>
</gene>
<keyword evidence="1" id="KW-0472">Membrane</keyword>
<feature type="non-terminal residue" evidence="2">
    <location>
        <position position="37"/>
    </location>
</feature>
<protein>
    <submittedName>
        <fullName evidence="2">Uncharacterized protein</fullName>
    </submittedName>
</protein>
<proteinExistence type="predicted"/>
<name>A0A6J4T2C2_9BACT</name>
<evidence type="ECO:0000256" key="1">
    <source>
        <dbReference type="SAM" id="Phobius"/>
    </source>
</evidence>
<organism evidence="2">
    <name type="scientific">uncultured Segetibacter sp</name>
    <dbReference type="NCBI Taxonomy" id="481133"/>
    <lineage>
        <taxon>Bacteria</taxon>
        <taxon>Pseudomonadati</taxon>
        <taxon>Bacteroidota</taxon>
        <taxon>Chitinophagia</taxon>
        <taxon>Chitinophagales</taxon>
        <taxon>Chitinophagaceae</taxon>
        <taxon>Segetibacter</taxon>
        <taxon>environmental samples</taxon>
    </lineage>
</organism>
<dbReference type="AlphaFoldDB" id="A0A6J4T2C2"/>
<sequence length="37" mass="4415">DRLQPRNKKLLVFYLLPLVSIVFACWISFLRNFFGSL</sequence>
<dbReference type="EMBL" id="CADCVN010000983">
    <property type="protein sequence ID" value="CAA9512181.1"/>
    <property type="molecule type" value="Genomic_DNA"/>
</dbReference>
<evidence type="ECO:0000313" key="2">
    <source>
        <dbReference type="EMBL" id="CAA9512181.1"/>
    </source>
</evidence>
<accession>A0A6J4T2C2</accession>
<reference evidence="2" key="1">
    <citation type="submission" date="2020-02" db="EMBL/GenBank/DDBJ databases">
        <authorList>
            <person name="Meier V. D."/>
        </authorList>
    </citation>
    <scope>NUCLEOTIDE SEQUENCE</scope>
    <source>
        <strain evidence="2">AVDCRST_MAG96</strain>
    </source>
</reference>
<feature type="transmembrane region" description="Helical" evidence="1">
    <location>
        <begin position="12"/>
        <end position="34"/>
    </location>
</feature>
<keyword evidence="1" id="KW-0812">Transmembrane</keyword>
<keyword evidence="1" id="KW-1133">Transmembrane helix</keyword>
<feature type="non-terminal residue" evidence="2">
    <location>
        <position position="1"/>
    </location>
</feature>